<comment type="caution">
    <text evidence="1">The sequence shown here is derived from an EMBL/GenBank/DDBJ whole genome shotgun (WGS) entry which is preliminary data.</text>
</comment>
<reference evidence="1 2" key="1">
    <citation type="submission" date="2019-03" db="EMBL/GenBank/DDBJ databases">
        <title>Sequencing the genomes of 1000 actinobacteria strains.</title>
        <authorList>
            <person name="Klenk H.-P."/>
        </authorList>
    </citation>
    <scope>NUCLEOTIDE SEQUENCE [LARGE SCALE GENOMIC DNA]</scope>
    <source>
        <strain evidence="1 2">DSM 18936</strain>
    </source>
</reference>
<dbReference type="PROSITE" id="PS51257">
    <property type="entry name" value="PROKAR_LIPOPROTEIN"/>
    <property type="match status" value="1"/>
</dbReference>
<sequence>MRRWLAAATLVVLAACGGDQPEDQIELDDDEREITDDEAARLAETLVTNRELGGADFQITSRLPNGDTATLEGEVDWADLSGRGTVTTSAGPAAVAEVVWTETDVYERIPDLTDLAAQVGDDIDWVSRRPDPDGRDIDAMIEVLLGLSAQDVDNAVLIQQEPGTAHLRTDEVASQGVAVDVFRYGTGTILWLEQDGTTMWRFESLSNDRPLVADLFAHGERTIEIPDAVPAESVAELYDAAVGLDP</sequence>
<dbReference type="EMBL" id="SOAU01000001">
    <property type="protein sequence ID" value="TDT16475.1"/>
    <property type="molecule type" value="Genomic_DNA"/>
</dbReference>
<dbReference type="Proteomes" id="UP000294558">
    <property type="component" value="Unassembled WGS sequence"/>
</dbReference>
<proteinExistence type="predicted"/>
<accession>A0A4R7HZD2</accession>
<keyword evidence="2" id="KW-1185">Reference proteome</keyword>
<dbReference type="AlphaFoldDB" id="A0A4R7HZD2"/>
<gene>
    <name evidence="1" type="ORF">BDK89_2065</name>
</gene>
<evidence type="ECO:0000313" key="2">
    <source>
        <dbReference type="Proteomes" id="UP000294558"/>
    </source>
</evidence>
<dbReference type="RefSeq" id="WP_133868851.1">
    <property type="nucleotide sequence ID" value="NZ_SOAU01000001.1"/>
</dbReference>
<evidence type="ECO:0008006" key="3">
    <source>
        <dbReference type="Google" id="ProtNLM"/>
    </source>
</evidence>
<protein>
    <recommendedName>
        <fullName evidence="3">Lipoprotein</fullName>
    </recommendedName>
</protein>
<organism evidence="1 2">
    <name type="scientific">Ilumatobacter fluminis</name>
    <dbReference type="NCBI Taxonomy" id="467091"/>
    <lineage>
        <taxon>Bacteria</taxon>
        <taxon>Bacillati</taxon>
        <taxon>Actinomycetota</taxon>
        <taxon>Acidimicrobiia</taxon>
        <taxon>Acidimicrobiales</taxon>
        <taxon>Ilumatobacteraceae</taxon>
        <taxon>Ilumatobacter</taxon>
    </lineage>
</organism>
<name>A0A4R7HZD2_9ACTN</name>
<dbReference type="OrthoDB" id="3673753at2"/>
<evidence type="ECO:0000313" key="1">
    <source>
        <dbReference type="EMBL" id="TDT16475.1"/>
    </source>
</evidence>